<dbReference type="EMBL" id="BRZC01000002">
    <property type="protein sequence ID" value="GLC83588.1"/>
    <property type="molecule type" value="Genomic_DNA"/>
</dbReference>
<evidence type="ECO:0000313" key="1">
    <source>
        <dbReference type="EMBL" id="GLC83588.1"/>
    </source>
</evidence>
<dbReference type="Gene3D" id="2.40.30.100">
    <property type="entry name" value="AF2212/PG0164-like"/>
    <property type="match status" value="1"/>
</dbReference>
<organism evidence="1 2">
    <name type="scientific">Microbacterium arabinogalactanolyticum</name>
    <dbReference type="NCBI Taxonomy" id="69365"/>
    <lineage>
        <taxon>Bacteria</taxon>
        <taxon>Bacillati</taxon>
        <taxon>Actinomycetota</taxon>
        <taxon>Actinomycetes</taxon>
        <taxon>Micrococcales</taxon>
        <taxon>Microbacteriaceae</taxon>
        <taxon>Microbacterium</taxon>
    </lineage>
</organism>
<dbReference type="RefSeq" id="WP_285630052.1">
    <property type="nucleotide sequence ID" value="NZ_BAAAUK010000001.1"/>
</dbReference>
<reference evidence="1" key="1">
    <citation type="submission" date="2022-08" db="EMBL/GenBank/DDBJ databases">
        <title>Draft genome sequence of Microbacterium arabinogalactanolyticum JCM 9171.</title>
        <authorList>
            <person name="Fujita K."/>
            <person name="Ishiwata A."/>
            <person name="Fushinobu S."/>
        </authorList>
    </citation>
    <scope>NUCLEOTIDE SEQUENCE</scope>
    <source>
        <strain evidence="1">JCM 9171</strain>
    </source>
</reference>
<name>A0ABQ5ND42_9MICO</name>
<evidence type="ECO:0008006" key="3">
    <source>
        <dbReference type="Google" id="ProtNLM"/>
    </source>
</evidence>
<protein>
    <recommendedName>
        <fullName evidence="3">DUF1905 domain-containing protein</fullName>
    </recommendedName>
</protein>
<accession>A0ABQ5ND42</accession>
<dbReference type="InterPro" id="IPR015018">
    <property type="entry name" value="DUF1905"/>
</dbReference>
<gene>
    <name evidence="1" type="ORF">MIAR_01760</name>
</gene>
<proteinExistence type="predicted"/>
<comment type="caution">
    <text evidence="1">The sequence shown here is derived from an EMBL/GenBank/DDBJ whole genome shotgun (WGS) entry which is preliminary data.</text>
</comment>
<dbReference type="InterPro" id="IPR037079">
    <property type="entry name" value="AF2212/PG0164-like_sf"/>
</dbReference>
<evidence type="ECO:0000313" key="2">
    <source>
        <dbReference type="Proteomes" id="UP001165068"/>
    </source>
</evidence>
<keyword evidence="2" id="KW-1185">Reference proteome</keyword>
<sequence length="96" mass="10838">MRIEFESEVTRWSARVDSWFFATLPEDLSLEIRELPAPPRGFGSLRVRARIGLTSWDTSIFFSGTAFVLPLKKQVRDAQGIEEGGVVLVDLDILEV</sequence>
<dbReference type="Proteomes" id="UP001165068">
    <property type="component" value="Unassembled WGS sequence"/>
</dbReference>
<dbReference type="SUPFAM" id="SSF141694">
    <property type="entry name" value="AF2212/PG0164-like"/>
    <property type="match status" value="1"/>
</dbReference>
<dbReference type="Pfam" id="PF08922">
    <property type="entry name" value="DUF1905"/>
    <property type="match status" value="1"/>
</dbReference>